<dbReference type="OrthoDB" id="4931325at2"/>
<sequence>MTQQLTSDIQRRLSRMVRVGTISGLAPQRRYKVDFGGGVVSHPLRQVVGKEGGTRVSMPLEVGEQVVVVAPNGDTSAAFILGSIYKAATLPTIPDTATGVEFSDGSKVFYDIEGNTLTIDAPMVKITGNLNVVGGIHSDADVSDAVSTMAEMRATYNKHDHAETNSITKPPNQKM</sequence>
<evidence type="ECO:0000313" key="3">
    <source>
        <dbReference type="Proteomes" id="UP000275394"/>
    </source>
</evidence>
<proteinExistence type="predicted"/>
<evidence type="ECO:0000259" key="1">
    <source>
        <dbReference type="Pfam" id="PF04717"/>
    </source>
</evidence>
<dbReference type="EMBL" id="RKHR01000003">
    <property type="protein sequence ID" value="ROS05711.1"/>
    <property type="molecule type" value="Genomic_DNA"/>
</dbReference>
<accession>A0A3N2E0Q5</accession>
<dbReference type="InterPro" id="IPR006531">
    <property type="entry name" value="Gp5/Vgr_OB"/>
</dbReference>
<dbReference type="InterPro" id="IPR013046">
    <property type="entry name" value="GpV/Gp45"/>
</dbReference>
<dbReference type="Proteomes" id="UP000275394">
    <property type="component" value="Unassembled WGS sequence"/>
</dbReference>
<name>A0A3N2E0Q5_9GAMM</name>
<comment type="caution">
    <text evidence="2">The sequence shown here is derived from an EMBL/GenBank/DDBJ whole genome shotgun (WGS) entry which is preliminary data.</text>
</comment>
<evidence type="ECO:0000313" key="2">
    <source>
        <dbReference type="EMBL" id="ROS05711.1"/>
    </source>
</evidence>
<feature type="domain" description="Gp5/Type VI secretion system Vgr protein OB-fold" evidence="1">
    <location>
        <begin position="52"/>
        <end position="85"/>
    </location>
</feature>
<protein>
    <submittedName>
        <fullName evidence="2">Phage baseplate assembly protein V</fullName>
    </submittedName>
</protein>
<organism evidence="2 3">
    <name type="scientific">Sinobacterium caligoides</name>
    <dbReference type="NCBI Taxonomy" id="933926"/>
    <lineage>
        <taxon>Bacteria</taxon>
        <taxon>Pseudomonadati</taxon>
        <taxon>Pseudomonadota</taxon>
        <taxon>Gammaproteobacteria</taxon>
        <taxon>Cellvibrionales</taxon>
        <taxon>Spongiibacteraceae</taxon>
        <taxon>Sinobacterium</taxon>
    </lineage>
</organism>
<reference evidence="2 3" key="1">
    <citation type="submission" date="2018-11" db="EMBL/GenBank/DDBJ databases">
        <title>Genomic Encyclopedia of Type Strains, Phase IV (KMG-IV): sequencing the most valuable type-strain genomes for metagenomic binning, comparative biology and taxonomic classification.</title>
        <authorList>
            <person name="Goeker M."/>
        </authorList>
    </citation>
    <scope>NUCLEOTIDE SEQUENCE [LARGE SCALE GENOMIC DNA]</scope>
    <source>
        <strain evidence="2 3">DSM 100316</strain>
    </source>
</reference>
<dbReference type="AlphaFoldDB" id="A0A3N2E0Q5"/>
<keyword evidence="3" id="KW-1185">Reference proteome</keyword>
<dbReference type="Gene3D" id="2.40.50.230">
    <property type="entry name" value="Gp5 N-terminal domain"/>
    <property type="match status" value="1"/>
</dbReference>
<dbReference type="InterPro" id="IPR037026">
    <property type="entry name" value="Vgr_OB-fold_dom_sf"/>
</dbReference>
<dbReference type="RefSeq" id="WP_148059336.1">
    <property type="nucleotide sequence ID" value="NZ_RKHR01000003.1"/>
</dbReference>
<gene>
    <name evidence="2" type="ORF">EDC56_1260</name>
</gene>
<dbReference type="NCBIfam" id="TIGR01644">
    <property type="entry name" value="phage_P2_V"/>
    <property type="match status" value="1"/>
</dbReference>
<dbReference type="Pfam" id="PF04717">
    <property type="entry name" value="Phage_base_V"/>
    <property type="match status" value="1"/>
</dbReference>